<comment type="caution">
    <text evidence="4">The sequence shown here is derived from an EMBL/GenBank/DDBJ whole genome shotgun (WGS) entry which is preliminary data.</text>
</comment>
<dbReference type="AlphaFoldDB" id="A0A4U1IEX5"/>
<dbReference type="InterPro" id="IPR050268">
    <property type="entry name" value="NADH-dep_flavin_reductase"/>
</dbReference>
<evidence type="ECO:0000256" key="2">
    <source>
        <dbReference type="ARBA" id="ARBA00023002"/>
    </source>
</evidence>
<sequence>MGSPSAETSAPSTGSDELRLRRSLGAFPTGVCLVTTVDPQGKREGMTINSFASLSLDPPLILWSVRTAARSAASFLTASHFIVNVLSMDQKELALHFARPSLDKFEAFESMFDAGMGGCPRLKACVSTFECRRHAAHEEGDHIVLIGKIERFDSTDLPPLFFHAGRMGSIHELAESSIA</sequence>
<dbReference type="GO" id="GO:0042602">
    <property type="term" value="F:riboflavin reductase (NADPH) activity"/>
    <property type="evidence" value="ECO:0007669"/>
    <property type="project" value="TreeGrafter"/>
</dbReference>
<protein>
    <submittedName>
        <fullName evidence="4">Flavin reductase family protein</fullName>
    </submittedName>
</protein>
<dbReference type="SUPFAM" id="SSF50475">
    <property type="entry name" value="FMN-binding split barrel"/>
    <property type="match status" value="1"/>
</dbReference>
<organism evidence="4 5">
    <name type="scientific">Trinickia terrae</name>
    <dbReference type="NCBI Taxonomy" id="2571161"/>
    <lineage>
        <taxon>Bacteria</taxon>
        <taxon>Pseudomonadati</taxon>
        <taxon>Pseudomonadota</taxon>
        <taxon>Betaproteobacteria</taxon>
        <taxon>Burkholderiales</taxon>
        <taxon>Burkholderiaceae</taxon>
        <taxon>Trinickia</taxon>
    </lineage>
</organism>
<dbReference type="EMBL" id="SWJE01000001">
    <property type="protein sequence ID" value="TKC92263.1"/>
    <property type="molecule type" value="Genomic_DNA"/>
</dbReference>
<dbReference type="Gene3D" id="2.30.110.10">
    <property type="entry name" value="Electron Transport, Fmn-binding Protein, Chain A"/>
    <property type="match status" value="1"/>
</dbReference>
<gene>
    <name evidence="4" type="ORF">FAZ69_00785</name>
</gene>
<feature type="domain" description="Flavin reductase like" evidence="3">
    <location>
        <begin position="24"/>
        <end position="169"/>
    </location>
</feature>
<dbReference type="PANTHER" id="PTHR30466:SF11">
    <property type="entry name" value="FLAVIN-DEPENDENT MONOOXYGENASE, REDUCTASE SUBUNIT HSAB"/>
    <property type="match status" value="1"/>
</dbReference>
<reference evidence="4 5" key="1">
    <citation type="submission" date="2019-04" db="EMBL/GenBank/DDBJ databases">
        <title>Trinickia sp. 7GSK02, isolated from subtropical forest soil.</title>
        <authorList>
            <person name="Gao Z.-H."/>
            <person name="Qiu L.-H."/>
        </authorList>
    </citation>
    <scope>NUCLEOTIDE SEQUENCE [LARGE SCALE GENOMIC DNA]</scope>
    <source>
        <strain evidence="4 5">7GSK02</strain>
    </source>
</reference>
<dbReference type="RefSeq" id="WP_136892044.1">
    <property type="nucleotide sequence ID" value="NZ_SWJE01000001.1"/>
</dbReference>
<dbReference type="OrthoDB" id="9792858at2"/>
<accession>A0A4U1IEX5</accession>
<keyword evidence="2" id="KW-0560">Oxidoreductase</keyword>
<evidence type="ECO:0000313" key="4">
    <source>
        <dbReference type="EMBL" id="TKC92263.1"/>
    </source>
</evidence>
<evidence type="ECO:0000259" key="3">
    <source>
        <dbReference type="SMART" id="SM00903"/>
    </source>
</evidence>
<name>A0A4U1IEX5_9BURK</name>
<evidence type="ECO:0000256" key="1">
    <source>
        <dbReference type="ARBA" id="ARBA00008898"/>
    </source>
</evidence>
<dbReference type="PANTHER" id="PTHR30466">
    <property type="entry name" value="FLAVIN REDUCTASE"/>
    <property type="match status" value="1"/>
</dbReference>
<dbReference type="GO" id="GO:0010181">
    <property type="term" value="F:FMN binding"/>
    <property type="evidence" value="ECO:0007669"/>
    <property type="project" value="InterPro"/>
</dbReference>
<proteinExistence type="inferred from homology"/>
<dbReference type="Pfam" id="PF01613">
    <property type="entry name" value="Flavin_Reduct"/>
    <property type="match status" value="1"/>
</dbReference>
<dbReference type="InterPro" id="IPR012349">
    <property type="entry name" value="Split_barrel_FMN-bd"/>
</dbReference>
<dbReference type="Proteomes" id="UP000305539">
    <property type="component" value="Unassembled WGS sequence"/>
</dbReference>
<keyword evidence="5" id="KW-1185">Reference proteome</keyword>
<dbReference type="InterPro" id="IPR002563">
    <property type="entry name" value="Flavin_Rdtase-like_dom"/>
</dbReference>
<evidence type="ECO:0000313" key="5">
    <source>
        <dbReference type="Proteomes" id="UP000305539"/>
    </source>
</evidence>
<dbReference type="SMART" id="SM00903">
    <property type="entry name" value="Flavin_Reduct"/>
    <property type="match status" value="1"/>
</dbReference>
<comment type="similarity">
    <text evidence="1">Belongs to the non-flavoprotein flavin reductase family.</text>
</comment>